<evidence type="ECO:0000313" key="2">
    <source>
        <dbReference type="Proteomes" id="UP001066276"/>
    </source>
</evidence>
<dbReference type="Proteomes" id="UP001066276">
    <property type="component" value="Chromosome 2_1"/>
</dbReference>
<protein>
    <submittedName>
        <fullName evidence="1">Uncharacterized protein</fullName>
    </submittedName>
</protein>
<comment type="caution">
    <text evidence="1">The sequence shown here is derived from an EMBL/GenBank/DDBJ whole genome shotgun (WGS) entry which is preliminary data.</text>
</comment>
<keyword evidence="2" id="KW-1185">Reference proteome</keyword>
<organism evidence="1 2">
    <name type="scientific">Pleurodeles waltl</name>
    <name type="common">Iberian ribbed newt</name>
    <dbReference type="NCBI Taxonomy" id="8319"/>
    <lineage>
        <taxon>Eukaryota</taxon>
        <taxon>Metazoa</taxon>
        <taxon>Chordata</taxon>
        <taxon>Craniata</taxon>
        <taxon>Vertebrata</taxon>
        <taxon>Euteleostomi</taxon>
        <taxon>Amphibia</taxon>
        <taxon>Batrachia</taxon>
        <taxon>Caudata</taxon>
        <taxon>Salamandroidea</taxon>
        <taxon>Salamandridae</taxon>
        <taxon>Pleurodelinae</taxon>
        <taxon>Pleurodeles</taxon>
    </lineage>
</organism>
<sequence length="142" mass="17158">MTCTRITSPINNQWPLYIQLEMRDTRACEHVQMRDTRACEHVQMRDTRACIRVQMRATRSCIRVQMLDTRACARSQMRDPREWVRISCPDGDCPLTERYGDHFSDTTREIVSRFSLRWRHQLRHIEMRSDVFTFKMSARNRF</sequence>
<proteinExistence type="predicted"/>
<gene>
    <name evidence="1" type="ORF">NDU88_000669</name>
</gene>
<accession>A0AAV7V5P6</accession>
<evidence type="ECO:0000313" key="1">
    <source>
        <dbReference type="EMBL" id="KAJ1196805.1"/>
    </source>
</evidence>
<reference evidence="1" key="1">
    <citation type="journal article" date="2022" name="bioRxiv">
        <title>Sequencing and chromosome-scale assembly of the giantPleurodeles waltlgenome.</title>
        <authorList>
            <person name="Brown T."/>
            <person name="Elewa A."/>
            <person name="Iarovenko S."/>
            <person name="Subramanian E."/>
            <person name="Araus A.J."/>
            <person name="Petzold A."/>
            <person name="Susuki M."/>
            <person name="Suzuki K.-i.T."/>
            <person name="Hayashi T."/>
            <person name="Toyoda A."/>
            <person name="Oliveira C."/>
            <person name="Osipova E."/>
            <person name="Leigh N.D."/>
            <person name="Simon A."/>
            <person name="Yun M.H."/>
        </authorList>
    </citation>
    <scope>NUCLEOTIDE SEQUENCE</scope>
    <source>
        <strain evidence="1">20211129_DDA</strain>
        <tissue evidence="1">Liver</tissue>
    </source>
</reference>
<dbReference type="EMBL" id="JANPWB010000003">
    <property type="protein sequence ID" value="KAJ1196805.1"/>
    <property type="molecule type" value="Genomic_DNA"/>
</dbReference>
<name>A0AAV7V5P6_PLEWA</name>
<dbReference type="AlphaFoldDB" id="A0AAV7V5P6"/>